<proteinExistence type="predicted"/>
<comment type="caution">
    <text evidence="1">The sequence shown here is derived from an EMBL/GenBank/DDBJ whole genome shotgun (WGS) entry which is preliminary data.</text>
</comment>
<organism evidence="1 2">
    <name type="scientific">Protopolystoma xenopodis</name>
    <dbReference type="NCBI Taxonomy" id="117903"/>
    <lineage>
        <taxon>Eukaryota</taxon>
        <taxon>Metazoa</taxon>
        <taxon>Spiralia</taxon>
        <taxon>Lophotrochozoa</taxon>
        <taxon>Platyhelminthes</taxon>
        <taxon>Monogenea</taxon>
        <taxon>Polyopisthocotylea</taxon>
        <taxon>Polystomatidea</taxon>
        <taxon>Polystomatidae</taxon>
        <taxon>Protopolystoma</taxon>
    </lineage>
</organism>
<sequence length="209" mass="24019">MSPLESPGFHLVDWPSHSHSDVRSLADCGNDCITPPGQTISTRHILLAHERKAGERHTNPFYEYPEKSGPNALEMSCNNEEAEVRSWEDNENYRRNTIRLINQPQGGIENVNEENRCEANYNEQGQPQFLSEIGSLLRYRTLDGQLLFKTPTDTFNKRRPFEDQVAIKFSTINFHRFNLLNDLHRTSSAIKNMTIELQGWCGHFTKGLS</sequence>
<reference evidence="1" key="1">
    <citation type="submission" date="2018-11" db="EMBL/GenBank/DDBJ databases">
        <authorList>
            <consortium name="Pathogen Informatics"/>
        </authorList>
    </citation>
    <scope>NUCLEOTIDE SEQUENCE</scope>
</reference>
<gene>
    <name evidence="1" type="ORF">PXEA_LOCUS3145</name>
</gene>
<accession>A0A3S5BMS3</accession>
<name>A0A3S5BMS3_9PLAT</name>
<dbReference type="AlphaFoldDB" id="A0A3S5BMS3"/>
<dbReference type="Proteomes" id="UP000784294">
    <property type="component" value="Unassembled WGS sequence"/>
</dbReference>
<evidence type="ECO:0000313" key="1">
    <source>
        <dbReference type="EMBL" id="VEL09705.1"/>
    </source>
</evidence>
<protein>
    <submittedName>
        <fullName evidence="1">Uncharacterized protein</fullName>
    </submittedName>
</protein>
<keyword evidence="2" id="KW-1185">Reference proteome</keyword>
<evidence type="ECO:0000313" key="2">
    <source>
        <dbReference type="Proteomes" id="UP000784294"/>
    </source>
</evidence>
<dbReference type="EMBL" id="CAAALY010007024">
    <property type="protein sequence ID" value="VEL09705.1"/>
    <property type="molecule type" value="Genomic_DNA"/>
</dbReference>